<evidence type="ECO:0000256" key="6">
    <source>
        <dbReference type="ARBA" id="ARBA00022989"/>
    </source>
</evidence>
<dbReference type="InterPro" id="IPR018083">
    <property type="entry name" value="Sterol_reductase_CS"/>
</dbReference>
<feature type="transmembrane region" description="Helical" evidence="14">
    <location>
        <begin position="307"/>
        <end position="325"/>
    </location>
</feature>
<comment type="caution">
    <text evidence="15">The sequence shown here is derived from an EMBL/GenBank/DDBJ whole genome shotgun (WGS) entry which is preliminary data.</text>
</comment>
<evidence type="ECO:0000256" key="11">
    <source>
        <dbReference type="ARBA" id="ARBA00023166"/>
    </source>
</evidence>
<evidence type="ECO:0000256" key="9">
    <source>
        <dbReference type="ARBA" id="ARBA00023098"/>
    </source>
</evidence>
<organism evidence="15 16">
    <name type="scientific">Polyrhizophydium stewartii</name>
    <dbReference type="NCBI Taxonomy" id="2732419"/>
    <lineage>
        <taxon>Eukaryota</taxon>
        <taxon>Fungi</taxon>
        <taxon>Fungi incertae sedis</taxon>
        <taxon>Chytridiomycota</taxon>
        <taxon>Chytridiomycota incertae sedis</taxon>
        <taxon>Chytridiomycetes</taxon>
        <taxon>Rhizophydiales</taxon>
        <taxon>Rhizophydiales incertae sedis</taxon>
        <taxon>Polyrhizophydium</taxon>
    </lineage>
</organism>
<dbReference type="PROSITE" id="PS01017">
    <property type="entry name" value="STEROL_REDUCT_1"/>
    <property type="match status" value="1"/>
</dbReference>
<keyword evidence="11" id="KW-1207">Sterol metabolism</keyword>
<accession>A0ABR4N5F8</accession>
<dbReference type="GO" id="GO:0050613">
    <property type="term" value="F:Delta14-sterol reductase activity"/>
    <property type="evidence" value="ECO:0007669"/>
    <property type="project" value="UniProtKB-EC"/>
</dbReference>
<protein>
    <submittedName>
        <fullName evidence="15">Erg24, C-14 sterol reductase</fullName>
        <ecNumber evidence="15">1.3.1.70</ecNumber>
    </submittedName>
</protein>
<gene>
    <name evidence="15" type="primary">ERG24</name>
    <name evidence="15" type="ORF">HK105_205659</name>
</gene>
<keyword evidence="16" id="KW-1185">Reference proteome</keyword>
<keyword evidence="6 14" id="KW-1133">Transmembrane helix</keyword>
<feature type="transmembrane region" description="Helical" evidence="14">
    <location>
        <begin position="413"/>
        <end position="436"/>
    </location>
</feature>
<evidence type="ECO:0000256" key="8">
    <source>
        <dbReference type="ARBA" id="ARBA00023011"/>
    </source>
</evidence>
<dbReference type="InterPro" id="IPR001171">
    <property type="entry name" value="ERG24_DHCR-like"/>
</dbReference>
<evidence type="ECO:0000256" key="4">
    <source>
        <dbReference type="ARBA" id="ARBA00022692"/>
    </source>
</evidence>
<dbReference type="Pfam" id="PF01222">
    <property type="entry name" value="ERG4_ERG24"/>
    <property type="match status" value="1"/>
</dbReference>
<evidence type="ECO:0000256" key="13">
    <source>
        <dbReference type="SAM" id="MobiDB-lite"/>
    </source>
</evidence>
<dbReference type="EMBL" id="JADGIZ020000030">
    <property type="protein sequence ID" value="KAL2914728.1"/>
    <property type="molecule type" value="Genomic_DNA"/>
</dbReference>
<feature type="transmembrane region" description="Helical" evidence="14">
    <location>
        <begin position="174"/>
        <end position="191"/>
    </location>
</feature>
<comment type="similarity">
    <text evidence="2">Belongs to the ERG4/ERG24 family.</text>
</comment>
<dbReference type="Proteomes" id="UP001527925">
    <property type="component" value="Unassembled WGS sequence"/>
</dbReference>
<keyword evidence="4 14" id="KW-0812">Transmembrane</keyword>
<evidence type="ECO:0000256" key="5">
    <source>
        <dbReference type="ARBA" id="ARBA00022955"/>
    </source>
</evidence>
<dbReference type="PANTHER" id="PTHR21257:SF52">
    <property type="entry name" value="DELTA(14)-STEROL REDUCTASE TM7SF2"/>
    <property type="match status" value="1"/>
</dbReference>
<keyword evidence="3" id="KW-0444">Lipid biosynthesis</keyword>
<evidence type="ECO:0000313" key="16">
    <source>
        <dbReference type="Proteomes" id="UP001527925"/>
    </source>
</evidence>
<comment type="subcellular location">
    <subcellularLocation>
        <location evidence="1">Membrane</location>
        <topology evidence="1">Multi-pass membrane protein</topology>
    </subcellularLocation>
</comment>
<feature type="transmembrane region" description="Helical" evidence="14">
    <location>
        <begin position="337"/>
        <end position="356"/>
    </location>
</feature>
<evidence type="ECO:0000256" key="10">
    <source>
        <dbReference type="ARBA" id="ARBA00023136"/>
    </source>
</evidence>
<evidence type="ECO:0000256" key="3">
    <source>
        <dbReference type="ARBA" id="ARBA00022516"/>
    </source>
</evidence>
<feature type="transmembrane region" description="Helical" evidence="14">
    <location>
        <begin position="49"/>
        <end position="66"/>
    </location>
</feature>
<keyword evidence="12" id="KW-0753">Steroid metabolism</keyword>
<dbReference type="Gene3D" id="1.20.120.1630">
    <property type="match status" value="1"/>
</dbReference>
<dbReference type="EC" id="1.3.1.70" evidence="15"/>
<keyword evidence="9" id="KW-0443">Lipid metabolism</keyword>
<keyword evidence="8" id="KW-0756">Sterol biosynthesis</keyword>
<proteinExistence type="inferred from homology"/>
<keyword evidence="10 14" id="KW-0472">Membrane</keyword>
<feature type="transmembrane region" description="Helical" evidence="14">
    <location>
        <begin position="265"/>
        <end position="287"/>
    </location>
</feature>
<evidence type="ECO:0000256" key="1">
    <source>
        <dbReference type="ARBA" id="ARBA00004141"/>
    </source>
</evidence>
<keyword evidence="7 15" id="KW-0560">Oxidoreductase</keyword>
<name>A0ABR4N5F8_9FUNG</name>
<reference evidence="15 16" key="1">
    <citation type="submission" date="2023-09" db="EMBL/GenBank/DDBJ databases">
        <title>Pangenome analysis of Batrachochytrium dendrobatidis and related Chytrids.</title>
        <authorList>
            <person name="Yacoub M.N."/>
            <person name="Stajich J.E."/>
            <person name="James T.Y."/>
        </authorList>
    </citation>
    <scope>NUCLEOTIDE SEQUENCE [LARGE SCALE GENOMIC DNA]</scope>
    <source>
        <strain evidence="15 16">JEL0888</strain>
    </source>
</reference>
<evidence type="ECO:0000313" key="15">
    <source>
        <dbReference type="EMBL" id="KAL2914728.1"/>
    </source>
</evidence>
<evidence type="ECO:0000256" key="12">
    <source>
        <dbReference type="ARBA" id="ARBA00023221"/>
    </source>
</evidence>
<dbReference type="PANTHER" id="PTHR21257">
    <property type="entry name" value="DELTA(14)-STEROL REDUCTASE"/>
    <property type="match status" value="1"/>
</dbReference>
<evidence type="ECO:0000256" key="7">
    <source>
        <dbReference type="ARBA" id="ARBA00023002"/>
    </source>
</evidence>
<dbReference type="PROSITE" id="PS01018">
    <property type="entry name" value="STEROL_REDUCT_2"/>
    <property type="match status" value="1"/>
</dbReference>
<keyword evidence="5" id="KW-0752">Steroid biosynthesis</keyword>
<feature type="transmembrane region" description="Helical" evidence="14">
    <location>
        <begin position="101"/>
        <end position="123"/>
    </location>
</feature>
<feature type="region of interest" description="Disordered" evidence="13">
    <location>
        <begin position="1"/>
        <end position="24"/>
    </location>
</feature>
<sequence length="470" mass="51868">MNEAKEHPTTIRQRKPAAAADPVPPAGHADLAALNPKTTHYEFMGPHGTLLPVVGLPFVVAGLFLLCSPEGCPPAPLTDPAALWKHVATAAASVEWFSADAMTAVAVWFGLHMVLPLVLGGKVAKGSPLRNGQTLSYPINGFRALVVVAAAMLLHTRQQGLDRLVWIADHSLQLFTAAATLATSLAVSLYVSSFRGTERLADGSRGPVLLSTTGNSGYPIYDFWMGRELNPRVLWGSIDLKYLCELRPGLIGWCLLNAAFAAKEYTTTGAVSPAMIAVCVFQGYYVIDALWNEEAILTTMDITTDGFGFMLAYGDLAWVPFSYTVQARFLIMFPQQLSPAYLALICTINLIGIWIFRSSNGEKNDFRTNPDGPSVKHLKYMETKSGRKLLVSGWWGAARKINYTGDWLMALAWSLPCGFSSIVPYFYPIYFAVLLIHRSQRDDMACRLKYGADWDEYRKRVPYVFIPYVY</sequence>
<evidence type="ECO:0000256" key="14">
    <source>
        <dbReference type="SAM" id="Phobius"/>
    </source>
</evidence>
<feature type="transmembrane region" description="Helical" evidence="14">
    <location>
        <begin position="135"/>
        <end position="154"/>
    </location>
</feature>
<evidence type="ECO:0000256" key="2">
    <source>
        <dbReference type="ARBA" id="ARBA00005402"/>
    </source>
</evidence>